<keyword evidence="1" id="KW-0175">Coiled coil</keyword>
<dbReference type="OrthoDB" id="8194050at2759"/>
<dbReference type="AlphaFoldDB" id="A0A8K0G4P4"/>
<feature type="coiled-coil region" evidence="1">
    <location>
        <begin position="835"/>
        <end position="862"/>
    </location>
</feature>
<feature type="non-terminal residue" evidence="3">
    <location>
        <position position="957"/>
    </location>
</feature>
<evidence type="ECO:0000256" key="1">
    <source>
        <dbReference type="SAM" id="Coils"/>
    </source>
</evidence>
<sequence length="957" mass="105137">SGKSTTVNPYPNHRETYSEIKDPRHYYEKPQSKLPERPFFGSSVTLQVLTTIPVSAYDNSFKSTTEVNAYPDKIRYSFGLKTDVSTTKQPSANIGYTAFQQTTPSSNLQAGRFSQDGTGIEFSTSRTPVISDKLDFTSSHTTKSSFGFASHADVSTIRTPQNSQQDIVPAEPKLSTVGLNKVAVSCYDKGYTNAPDASLNAVSSTFQSDLAGELGGKPIVLPDFDNSGYYGAKLSTPTGGYRPTEKSSTDSPIIKVNIIQSTAPSFESSDRIGKALGSRGEKVTGAFTSTVSPYDGKQISISQNTFGSILAPVTLPTCEERKNKLFTTTDFGGRSTVTGRYLPETSTQSAVTETTTVEFTINDQVFSTPTILSDESITLNVNDRNYSIPASGVFVTQPTLAKAETASVLPSSPSGIFQPKPFSSPTNTPSVFDRFDQTGIPQVPLYTISSASPFTTARPGSDEFRTLTPTSPTLLATESSYYSHKPTDENINNMINTLMEVVRQRLGYEGPLATPRPGLVVPPSAGPQTLHSLAIYFANALDNLTSTLPREYSEKGEGEATDSPIIHIDNEELIKFLLTQMTLENYEDLFKNKDATTTEHPTEGPRVGQLARVFTEALSAYLEDPETFKKVLHDVRPKEPPPLSGTEAEEEEVLKYSDSDLISNHSLFLFDLLEFHVESRNSIGSGNRNLQSADTQSFVSGFNKVTQEYKTTLSADQTVATTERSFTIAEPGDKSLPENHWTTSSDVAKLWQTTLSVNPATLNENFDSTGFPSTDDIFGSKLPTGTSSEENSEDTTVRVSEIQYELRALQKLELNSTQAHGILIDFINAIKMEELARLQRILNKLNISQEEFLNKMKEIEQNPLTRRLILLLISECNNDKNKQLETRATSADDVFDLAQSKIKSEHHESNVEIESEVTTDATSYRNIIHPSLDDDDEDTRALELLNSLYVIASKFGK</sequence>
<keyword evidence="4" id="KW-1185">Reference proteome</keyword>
<evidence type="ECO:0000313" key="4">
    <source>
        <dbReference type="Proteomes" id="UP000801492"/>
    </source>
</evidence>
<dbReference type="Proteomes" id="UP000801492">
    <property type="component" value="Unassembled WGS sequence"/>
</dbReference>
<name>A0A8K0G4P4_IGNLU</name>
<organism evidence="3 4">
    <name type="scientific">Ignelater luminosus</name>
    <name type="common">Cucubano</name>
    <name type="synonym">Pyrophorus luminosus</name>
    <dbReference type="NCBI Taxonomy" id="2038154"/>
    <lineage>
        <taxon>Eukaryota</taxon>
        <taxon>Metazoa</taxon>
        <taxon>Ecdysozoa</taxon>
        <taxon>Arthropoda</taxon>
        <taxon>Hexapoda</taxon>
        <taxon>Insecta</taxon>
        <taxon>Pterygota</taxon>
        <taxon>Neoptera</taxon>
        <taxon>Endopterygota</taxon>
        <taxon>Coleoptera</taxon>
        <taxon>Polyphaga</taxon>
        <taxon>Elateriformia</taxon>
        <taxon>Elateroidea</taxon>
        <taxon>Elateridae</taxon>
        <taxon>Agrypninae</taxon>
        <taxon>Pyrophorini</taxon>
        <taxon>Ignelater</taxon>
    </lineage>
</organism>
<comment type="caution">
    <text evidence="3">The sequence shown here is derived from an EMBL/GenBank/DDBJ whole genome shotgun (WGS) entry which is preliminary data.</text>
</comment>
<protein>
    <submittedName>
        <fullName evidence="3">Uncharacterized protein</fullName>
    </submittedName>
</protein>
<evidence type="ECO:0000313" key="3">
    <source>
        <dbReference type="EMBL" id="KAF2885869.1"/>
    </source>
</evidence>
<accession>A0A8K0G4P4</accession>
<feature type="region of interest" description="Disordered" evidence="2">
    <location>
        <begin position="1"/>
        <end position="23"/>
    </location>
</feature>
<evidence type="ECO:0000256" key="2">
    <source>
        <dbReference type="SAM" id="MobiDB-lite"/>
    </source>
</evidence>
<reference evidence="3" key="1">
    <citation type="submission" date="2019-08" db="EMBL/GenBank/DDBJ databases">
        <title>The genome of the North American firefly Photinus pyralis.</title>
        <authorList>
            <consortium name="Photinus pyralis genome working group"/>
            <person name="Fallon T.R."/>
            <person name="Sander Lower S.E."/>
            <person name="Weng J.-K."/>
        </authorList>
    </citation>
    <scope>NUCLEOTIDE SEQUENCE</scope>
    <source>
        <strain evidence="3">TRF0915ILg1</strain>
        <tissue evidence="3">Whole body</tissue>
    </source>
</reference>
<feature type="compositionally biased region" description="Basic and acidic residues" evidence="2">
    <location>
        <begin position="12"/>
        <end position="23"/>
    </location>
</feature>
<dbReference type="EMBL" id="VTPC01089286">
    <property type="protein sequence ID" value="KAF2885869.1"/>
    <property type="molecule type" value="Genomic_DNA"/>
</dbReference>
<proteinExistence type="predicted"/>
<gene>
    <name evidence="3" type="ORF">ILUMI_20304</name>
</gene>